<dbReference type="FunFam" id="2.60.40.150:FF:000237">
    <property type="entry name" value="Synaptotagmin 15"/>
    <property type="match status" value="1"/>
</dbReference>
<dbReference type="GO" id="GO:0070382">
    <property type="term" value="C:exocytic vesicle"/>
    <property type="evidence" value="ECO:0007669"/>
    <property type="project" value="TreeGrafter"/>
</dbReference>
<dbReference type="SMART" id="SM00239">
    <property type="entry name" value="C2"/>
    <property type="match status" value="2"/>
</dbReference>
<dbReference type="GO" id="GO:0005509">
    <property type="term" value="F:calcium ion binding"/>
    <property type="evidence" value="ECO:0007669"/>
    <property type="project" value="TreeGrafter"/>
</dbReference>
<evidence type="ECO:0000259" key="3">
    <source>
        <dbReference type="PROSITE" id="PS50004"/>
    </source>
</evidence>
<dbReference type="GO" id="GO:0017156">
    <property type="term" value="P:calcium-ion regulated exocytosis"/>
    <property type="evidence" value="ECO:0007669"/>
    <property type="project" value="TreeGrafter"/>
</dbReference>
<evidence type="ECO:0000313" key="5">
    <source>
        <dbReference type="Proteomes" id="UP000694701"/>
    </source>
</evidence>
<dbReference type="Pfam" id="PF00168">
    <property type="entry name" value="C2"/>
    <property type="match status" value="2"/>
</dbReference>
<dbReference type="PANTHER" id="PTHR10024">
    <property type="entry name" value="SYNAPTOTAGMIN"/>
    <property type="match status" value="1"/>
</dbReference>
<evidence type="ECO:0000313" key="4">
    <source>
        <dbReference type="Ensembl" id="ENSCCRP00020003629.1"/>
    </source>
</evidence>
<dbReference type="Gene3D" id="2.60.40.150">
    <property type="entry name" value="C2 domain"/>
    <property type="match status" value="2"/>
</dbReference>
<feature type="domain" description="C2" evidence="3">
    <location>
        <begin position="277"/>
        <end position="396"/>
    </location>
</feature>
<dbReference type="Ensembl" id="ENSCCRT00020004185.1">
    <property type="protein sequence ID" value="ENSCCRP00020003629.1"/>
    <property type="gene ID" value="ENSCCRG00020002087.1"/>
</dbReference>
<keyword evidence="2" id="KW-0472">Membrane</keyword>
<organism evidence="4 5">
    <name type="scientific">Cyprinus carpio</name>
    <name type="common">Common carp</name>
    <dbReference type="NCBI Taxonomy" id="7962"/>
    <lineage>
        <taxon>Eukaryota</taxon>
        <taxon>Metazoa</taxon>
        <taxon>Chordata</taxon>
        <taxon>Craniata</taxon>
        <taxon>Vertebrata</taxon>
        <taxon>Euteleostomi</taxon>
        <taxon>Actinopterygii</taxon>
        <taxon>Neopterygii</taxon>
        <taxon>Teleostei</taxon>
        <taxon>Ostariophysi</taxon>
        <taxon>Cypriniformes</taxon>
        <taxon>Cyprinidae</taxon>
        <taxon>Cyprininae</taxon>
        <taxon>Cyprinus</taxon>
    </lineage>
</organism>
<evidence type="ECO:0000256" key="2">
    <source>
        <dbReference type="SAM" id="Phobius"/>
    </source>
</evidence>
<sequence>FVPVPLDPLVALACGLSAAFLFLLLFGLSVYLLWRKRRTQALYRGLIPATPTIPRCTTPVLQTSQSSSYGSGDVPFFVPPRFKRAPQPNEEKEEREYAEEWDLHPDLNTQRGSVTVGSWFPLGSIRPDLYQLPEEPSEWALPDGSAVRLWFALRYQQEREQLVVSLLRAANLPVQCQGNGTLVKLQLLPSDDRRQRQAKARRKGCHPQFNDTFVFQVSNGCIDQCSLKMSMYTVDHQKKHHLVGQVMIPLRHSELKETAGKVQWRDLDNESDQPLSKNGDIQVSLNYNQSLHRLTVVVLRARGLQCCSDSGVCAQVSLKIHTQVVRNKWTTVVKGNNPSFNERLTFRLLPMQLDAACLTLQLQQPSTEEPGLPSSVAALGLRLRFLILLTGGSGLGSVFPERIRICRSMTVSMISRATSIMPLPRPCVTLENKRVFTGSLKVFRISSR</sequence>
<dbReference type="AlphaFoldDB" id="A0A8C2GY96"/>
<dbReference type="SUPFAM" id="SSF49562">
    <property type="entry name" value="C2 domain (Calcium/lipid-binding domain, CaLB)"/>
    <property type="match status" value="2"/>
</dbReference>
<feature type="domain" description="C2" evidence="3">
    <location>
        <begin position="145"/>
        <end position="265"/>
    </location>
</feature>
<proteinExistence type="inferred from homology"/>
<name>A0A8C2GY96_CYPCA</name>
<dbReference type="GO" id="GO:0005544">
    <property type="term" value="F:calcium-dependent phospholipid binding"/>
    <property type="evidence" value="ECO:0007669"/>
    <property type="project" value="TreeGrafter"/>
</dbReference>
<keyword evidence="2" id="KW-0812">Transmembrane</keyword>
<dbReference type="GO" id="GO:0000149">
    <property type="term" value="F:SNARE binding"/>
    <property type="evidence" value="ECO:0007669"/>
    <property type="project" value="TreeGrafter"/>
</dbReference>
<dbReference type="PROSITE" id="PS50004">
    <property type="entry name" value="C2"/>
    <property type="match status" value="2"/>
</dbReference>
<dbReference type="GO" id="GO:0030276">
    <property type="term" value="F:clathrin binding"/>
    <property type="evidence" value="ECO:0007669"/>
    <property type="project" value="TreeGrafter"/>
</dbReference>
<protein>
    <submittedName>
        <fullName evidence="4">Synaptotagmin XV</fullName>
    </submittedName>
</protein>
<evidence type="ECO:0000256" key="1">
    <source>
        <dbReference type="ARBA" id="ARBA00006996"/>
    </source>
</evidence>
<accession>A0A8C2GY96</accession>
<dbReference type="GO" id="GO:0005886">
    <property type="term" value="C:plasma membrane"/>
    <property type="evidence" value="ECO:0007669"/>
    <property type="project" value="TreeGrafter"/>
</dbReference>
<dbReference type="Proteomes" id="UP000694701">
    <property type="component" value="Unplaced"/>
</dbReference>
<dbReference type="GO" id="GO:0001786">
    <property type="term" value="F:phosphatidylserine binding"/>
    <property type="evidence" value="ECO:0007669"/>
    <property type="project" value="TreeGrafter"/>
</dbReference>
<dbReference type="InterPro" id="IPR000008">
    <property type="entry name" value="C2_dom"/>
</dbReference>
<dbReference type="InterPro" id="IPR035892">
    <property type="entry name" value="C2_domain_sf"/>
</dbReference>
<reference evidence="4" key="1">
    <citation type="submission" date="2025-08" db="UniProtKB">
        <authorList>
            <consortium name="Ensembl"/>
        </authorList>
    </citation>
    <scope>IDENTIFICATION</scope>
</reference>
<comment type="similarity">
    <text evidence="1">Belongs to the synaptotagmin family.</text>
</comment>
<keyword evidence="2" id="KW-1133">Transmembrane helix</keyword>
<dbReference type="PANTHER" id="PTHR10024:SF234">
    <property type="entry name" value="SYNAPTOTAGMIN-15-RELATED"/>
    <property type="match status" value="1"/>
</dbReference>
<feature type="transmembrane region" description="Helical" evidence="2">
    <location>
        <begin position="6"/>
        <end position="34"/>
    </location>
</feature>